<organism evidence="2 3">
    <name type="scientific">Trametes cubensis</name>
    <dbReference type="NCBI Taxonomy" id="1111947"/>
    <lineage>
        <taxon>Eukaryota</taxon>
        <taxon>Fungi</taxon>
        <taxon>Dikarya</taxon>
        <taxon>Basidiomycota</taxon>
        <taxon>Agaricomycotina</taxon>
        <taxon>Agaricomycetes</taxon>
        <taxon>Polyporales</taxon>
        <taxon>Polyporaceae</taxon>
        <taxon>Trametes</taxon>
    </lineage>
</organism>
<comment type="caution">
    <text evidence="2">The sequence shown here is derived from an EMBL/GenBank/DDBJ whole genome shotgun (WGS) entry which is preliminary data.</text>
</comment>
<dbReference type="EMBL" id="JAPEVG010000183">
    <property type="protein sequence ID" value="KAJ8474599.1"/>
    <property type="molecule type" value="Genomic_DNA"/>
</dbReference>
<sequence length="247" mass="27301">MMTFLRHYSSYTFEVEGFRSSRRQPHTHLAINYDFARGGGLLSSSLTPYLDILRRQTDITKRTGRLWPVHSAQTPVTLPESGAAPPSVCGIQMDARSQYAAAAHVPLIKSPSLRVPRPIELPPDIHPLPDSVTAYFVYPFTLEPHVLTVEAARRSTLAAHAARREAYLRAREDEKERRKREALRRIAPGFEPKATPLVPTKRMSGVPGQPGSAGEPAAHGGEGGLEHKRTKSVMEELVDQLAALDSK</sequence>
<keyword evidence="3" id="KW-1185">Reference proteome</keyword>
<accession>A0AAD7TQS8</accession>
<feature type="region of interest" description="Disordered" evidence="1">
    <location>
        <begin position="190"/>
        <end position="230"/>
    </location>
</feature>
<reference evidence="2" key="1">
    <citation type="submission" date="2022-11" db="EMBL/GenBank/DDBJ databases">
        <title>Genome Sequence of Cubamyces cubensis.</title>
        <authorList>
            <person name="Buettner E."/>
        </authorList>
    </citation>
    <scope>NUCLEOTIDE SEQUENCE</scope>
    <source>
        <strain evidence="2">MPL-01</strain>
    </source>
</reference>
<evidence type="ECO:0000313" key="3">
    <source>
        <dbReference type="Proteomes" id="UP001215151"/>
    </source>
</evidence>
<gene>
    <name evidence="2" type="ORF">ONZ51_g7103</name>
</gene>
<protein>
    <submittedName>
        <fullName evidence="2">Uncharacterized protein</fullName>
    </submittedName>
</protein>
<evidence type="ECO:0000313" key="2">
    <source>
        <dbReference type="EMBL" id="KAJ8474599.1"/>
    </source>
</evidence>
<proteinExistence type="predicted"/>
<name>A0AAD7TQS8_9APHY</name>
<evidence type="ECO:0000256" key="1">
    <source>
        <dbReference type="SAM" id="MobiDB-lite"/>
    </source>
</evidence>
<dbReference type="Proteomes" id="UP001215151">
    <property type="component" value="Unassembled WGS sequence"/>
</dbReference>
<dbReference type="AlphaFoldDB" id="A0AAD7TQS8"/>